<evidence type="ECO:0000256" key="1">
    <source>
        <dbReference type="ARBA" id="ARBA00022801"/>
    </source>
</evidence>
<dbReference type="InterPro" id="IPR050645">
    <property type="entry name" value="Histidine_acid_phosphatase"/>
</dbReference>
<keyword evidence="3" id="KW-1185">Reference proteome</keyword>
<proteinExistence type="predicted"/>
<dbReference type="EMBL" id="KQ243315">
    <property type="protein sequence ID" value="KNC75994.1"/>
    <property type="molecule type" value="Genomic_DNA"/>
</dbReference>
<name>A0A0L0FGT9_9EUKA</name>
<dbReference type="PANTHER" id="PTHR11567:SF110">
    <property type="entry name" value="2-PHOSPHOXYLOSE PHOSPHATASE 1"/>
    <property type="match status" value="1"/>
</dbReference>
<dbReference type="GeneID" id="25911999"/>
<sequence length="309" mass="34256">MRRAGQYVRNTYLVYLVDNAVTHIKSATSAHSRDQVSVQSIDTDVGHESAHHLISGMYNSNDLFVPVTSPAIDTDFLLLGHSDCPHFDQEISVFHASAAFATKITESEVLRTKALALATTAINSTETISEDLSDIYRLYDILSTTDNQDVLSQVNDTLVQLERLTTWVEFAKFSSKKAITTATGRMLDSVLNHFRDIQAHVEVNPNSHLYQKMKVYSADYTVLVPLLTHIDTGVGSFDILPSPASLVAFEYYRNNTVQGATYQVRAVLRESDQRENGTATHVFPNATVGDNAHALPIPTCQGQQFCDWA</sequence>
<dbReference type="SUPFAM" id="SSF53254">
    <property type="entry name" value="Phosphoglycerate mutase-like"/>
    <property type="match status" value="1"/>
</dbReference>
<organism evidence="2 3">
    <name type="scientific">Sphaeroforma arctica JP610</name>
    <dbReference type="NCBI Taxonomy" id="667725"/>
    <lineage>
        <taxon>Eukaryota</taxon>
        <taxon>Ichthyosporea</taxon>
        <taxon>Ichthyophonida</taxon>
        <taxon>Sphaeroforma</taxon>
    </lineage>
</organism>
<keyword evidence="1" id="KW-0378">Hydrolase</keyword>
<dbReference type="RefSeq" id="XP_014149896.1">
    <property type="nucleotide sequence ID" value="XM_014294421.1"/>
</dbReference>
<dbReference type="GO" id="GO:0016791">
    <property type="term" value="F:phosphatase activity"/>
    <property type="evidence" value="ECO:0007669"/>
    <property type="project" value="TreeGrafter"/>
</dbReference>
<protein>
    <submittedName>
        <fullName evidence="2">Uncharacterized protein</fullName>
    </submittedName>
</protein>
<dbReference type="AlphaFoldDB" id="A0A0L0FGT9"/>
<evidence type="ECO:0000313" key="3">
    <source>
        <dbReference type="Proteomes" id="UP000054560"/>
    </source>
</evidence>
<dbReference type="Gene3D" id="3.40.50.1240">
    <property type="entry name" value="Phosphoglycerate mutase-like"/>
    <property type="match status" value="1"/>
</dbReference>
<dbReference type="InterPro" id="IPR029033">
    <property type="entry name" value="His_PPase_superfam"/>
</dbReference>
<accession>A0A0L0FGT9</accession>
<gene>
    <name evidence="2" type="ORF">SARC_11495</name>
</gene>
<dbReference type="PANTHER" id="PTHR11567">
    <property type="entry name" value="ACID PHOSPHATASE-RELATED"/>
    <property type="match status" value="1"/>
</dbReference>
<dbReference type="Proteomes" id="UP000054560">
    <property type="component" value="Unassembled WGS sequence"/>
</dbReference>
<reference evidence="2 3" key="1">
    <citation type="submission" date="2011-02" db="EMBL/GenBank/DDBJ databases">
        <title>The Genome Sequence of Sphaeroforma arctica JP610.</title>
        <authorList>
            <consortium name="The Broad Institute Genome Sequencing Platform"/>
            <person name="Russ C."/>
            <person name="Cuomo C."/>
            <person name="Young S.K."/>
            <person name="Zeng Q."/>
            <person name="Gargeya S."/>
            <person name="Alvarado L."/>
            <person name="Berlin A."/>
            <person name="Chapman S.B."/>
            <person name="Chen Z."/>
            <person name="Freedman E."/>
            <person name="Gellesch M."/>
            <person name="Goldberg J."/>
            <person name="Griggs A."/>
            <person name="Gujja S."/>
            <person name="Heilman E."/>
            <person name="Heiman D."/>
            <person name="Howarth C."/>
            <person name="Mehta T."/>
            <person name="Neiman D."/>
            <person name="Pearson M."/>
            <person name="Roberts A."/>
            <person name="Saif S."/>
            <person name="Shea T."/>
            <person name="Shenoy N."/>
            <person name="Sisk P."/>
            <person name="Stolte C."/>
            <person name="Sykes S."/>
            <person name="White J."/>
            <person name="Yandava C."/>
            <person name="Burger G."/>
            <person name="Gray M.W."/>
            <person name="Holland P.W.H."/>
            <person name="King N."/>
            <person name="Lang F.B.F."/>
            <person name="Roger A.J."/>
            <person name="Ruiz-Trillo I."/>
            <person name="Haas B."/>
            <person name="Nusbaum C."/>
            <person name="Birren B."/>
        </authorList>
    </citation>
    <scope>NUCLEOTIDE SEQUENCE [LARGE SCALE GENOMIC DNA]</scope>
    <source>
        <strain evidence="2 3">JP610</strain>
    </source>
</reference>
<evidence type="ECO:0000313" key="2">
    <source>
        <dbReference type="EMBL" id="KNC75994.1"/>
    </source>
</evidence>